<dbReference type="PROSITE" id="PS52016">
    <property type="entry name" value="TONB_DEPENDENT_REC_3"/>
    <property type="match status" value="1"/>
</dbReference>
<keyword evidence="4 8" id="KW-0812">Transmembrane</keyword>
<evidence type="ECO:0000256" key="6">
    <source>
        <dbReference type="ARBA" id="ARBA00023136"/>
    </source>
</evidence>
<evidence type="ECO:0000313" key="10">
    <source>
        <dbReference type="EMBL" id="VEP12970.1"/>
    </source>
</evidence>
<reference evidence="10 11" key="1">
    <citation type="submission" date="2019-01" db="EMBL/GenBank/DDBJ databases">
        <authorList>
            <person name="Brito A."/>
        </authorList>
    </citation>
    <scope>NUCLEOTIDE SEQUENCE [LARGE SCALE GENOMIC DNA]</scope>
    <source>
        <strain evidence="10">1</strain>
    </source>
</reference>
<name>A0A563VND9_9CYAN</name>
<keyword evidence="6 8" id="KW-0472">Membrane</keyword>
<evidence type="ECO:0000256" key="7">
    <source>
        <dbReference type="ARBA" id="ARBA00023237"/>
    </source>
</evidence>
<protein>
    <recommendedName>
        <fullName evidence="9">TonB-dependent receptor-like beta-barrel domain-containing protein</fullName>
    </recommendedName>
</protein>
<dbReference type="Gene3D" id="2.40.170.20">
    <property type="entry name" value="TonB-dependent receptor, beta-barrel domain"/>
    <property type="match status" value="1"/>
</dbReference>
<organism evidence="10 11">
    <name type="scientific">Hyella patelloides LEGE 07179</name>
    <dbReference type="NCBI Taxonomy" id="945734"/>
    <lineage>
        <taxon>Bacteria</taxon>
        <taxon>Bacillati</taxon>
        <taxon>Cyanobacteriota</taxon>
        <taxon>Cyanophyceae</taxon>
        <taxon>Pleurocapsales</taxon>
        <taxon>Hyellaceae</taxon>
        <taxon>Hyella</taxon>
    </lineage>
</organism>
<evidence type="ECO:0000256" key="1">
    <source>
        <dbReference type="ARBA" id="ARBA00004571"/>
    </source>
</evidence>
<dbReference type="InterPro" id="IPR039426">
    <property type="entry name" value="TonB-dep_rcpt-like"/>
</dbReference>
<comment type="subcellular location">
    <subcellularLocation>
        <location evidence="1 8">Cell outer membrane</location>
        <topology evidence="1 8">Multi-pass membrane protein</topology>
    </subcellularLocation>
</comment>
<dbReference type="InterPro" id="IPR000531">
    <property type="entry name" value="Beta-barrel_TonB"/>
</dbReference>
<dbReference type="GO" id="GO:0009279">
    <property type="term" value="C:cell outer membrane"/>
    <property type="evidence" value="ECO:0007669"/>
    <property type="project" value="UniProtKB-SubCell"/>
</dbReference>
<keyword evidence="5" id="KW-0798">TonB box</keyword>
<proteinExistence type="inferred from homology"/>
<evidence type="ECO:0000256" key="8">
    <source>
        <dbReference type="PROSITE-ProRule" id="PRU01360"/>
    </source>
</evidence>
<evidence type="ECO:0000313" key="11">
    <source>
        <dbReference type="Proteomes" id="UP000320055"/>
    </source>
</evidence>
<accession>A0A563VND9</accession>
<dbReference type="PANTHER" id="PTHR30069">
    <property type="entry name" value="TONB-DEPENDENT OUTER MEMBRANE RECEPTOR"/>
    <property type="match status" value="1"/>
</dbReference>
<dbReference type="GO" id="GO:0044718">
    <property type="term" value="P:siderophore transmembrane transport"/>
    <property type="evidence" value="ECO:0007669"/>
    <property type="project" value="TreeGrafter"/>
</dbReference>
<evidence type="ECO:0000256" key="3">
    <source>
        <dbReference type="ARBA" id="ARBA00022452"/>
    </source>
</evidence>
<keyword evidence="2 8" id="KW-0813">Transport</keyword>
<evidence type="ECO:0000256" key="2">
    <source>
        <dbReference type="ARBA" id="ARBA00022448"/>
    </source>
</evidence>
<dbReference type="SUPFAM" id="SSF56935">
    <property type="entry name" value="Porins"/>
    <property type="match status" value="1"/>
</dbReference>
<evidence type="ECO:0000256" key="4">
    <source>
        <dbReference type="ARBA" id="ARBA00022692"/>
    </source>
</evidence>
<evidence type="ECO:0000259" key="9">
    <source>
        <dbReference type="Pfam" id="PF00593"/>
    </source>
</evidence>
<dbReference type="GO" id="GO:0015344">
    <property type="term" value="F:siderophore uptake transmembrane transporter activity"/>
    <property type="evidence" value="ECO:0007669"/>
    <property type="project" value="TreeGrafter"/>
</dbReference>
<dbReference type="AlphaFoldDB" id="A0A563VND9"/>
<keyword evidence="7 8" id="KW-0998">Cell outer membrane</keyword>
<evidence type="ECO:0000256" key="5">
    <source>
        <dbReference type="ARBA" id="ARBA00023077"/>
    </source>
</evidence>
<dbReference type="InterPro" id="IPR036942">
    <property type="entry name" value="Beta-barrel_TonB_sf"/>
</dbReference>
<dbReference type="PANTHER" id="PTHR30069:SF42">
    <property type="entry name" value="FERRIC AEROBACTIN RECEPTOR"/>
    <property type="match status" value="1"/>
</dbReference>
<sequence length="220" mass="24557">MDTGLELTEPSKVTEYELGFRGNFDNVQFTVSGFFNYSDNGSSLTPNEETGLLELERSPQRIYGVEASLNWQPSQAWLIGTTFGWSEGENDPEDDGDFLPLNSGEIPPWSLTAFVENETLPGWRNRLRFSYVGDRETAFDEGVDGFPIESYLLVDLISRVSIGAGELQIGVENLFNNQYFPASSQFLGGTSNPNIPDFPFDENFRAGRGTTLSVLYSVDW</sequence>
<feature type="domain" description="TonB-dependent receptor-like beta-barrel" evidence="9">
    <location>
        <begin position="9"/>
        <end position="174"/>
    </location>
</feature>
<keyword evidence="11" id="KW-1185">Reference proteome</keyword>
<gene>
    <name evidence="10" type="ORF">H1P_1740015</name>
</gene>
<keyword evidence="3 8" id="KW-1134">Transmembrane beta strand</keyword>
<comment type="similarity">
    <text evidence="8">Belongs to the TonB-dependent receptor family.</text>
</comment>
<dbReference type="EMBL" id="CAACVJ010000084">
    <property type="protein sequence ID" value="VEP12970.1"/>
    <property type="molecule type" value="Genomic_DNA"/>
</dbReference>
<dbReference type="Pfam" id="PF00593">
    <property type="entry name" value="TonB_dep_Rec_b-barrel"/>
    <property type="match status" value="1"/>
</dbReference>
<dbReference type="Proteomes" id="UP000320055">
    <property type="component" value="Unassembled WGS sequence"/>
</dbReference>